<organism evidence="1 2">
    <name type="scientific">Pseudomonas violetae</name>
    <dbReference type="NCBI Taxonomy" id="2915813"/>
    <lineage>
        <taxon>Bacteria</taxon>
        <taxon>Pseudomonadati</taxon>
        <taxon>Pseudomonadota</taxon>
        <taxon>Gammaproteobacteria</taxon>
        <taxon>Pseudomonadales</taxon>
        <taxon>Pseudomonadaceae</taxon>
        <taxon>Pseudomonas</taxon>
    </lineage>
</organism>
<evidence type="ECO:0000313" key="2">
    <source>
        <dbReference type="Proteomes" id="UP001299876"/>
    </source>
</evidence>
<proteinExistence type="predicted"/>
<gene>
    <name evidence="1" type="ORF">L9059_28710</name>
</gene>
<dbReference type="Proteomes" id="UP001299876">
    <property type="component" value="Unassembled WGS sequence"/>
</dbReference>
<reference evidence="1 2" key="1">
    <citation type="submission" date="2022-02" db="EMBL/GenBank/DDBJ databases">
        <title>Comparative genomics of the first Antarctic Pseudomonas spp. capable of biotransforming 2,4,6-Trinitrotoluene.</title>
        <authorList>
            <person name="Cabrera M.A."/>
            <person name="Marquez S.L."/>
            <person name="Perez-Donoso J.M."/>
        </authorList>
    </citation>
    <scope>NUCLEOTIDE SEQUENCE [LARGE SCALE GENOMIC DNA]</scope>
    <source>
        <strain evidence="1 2">TNT19</strain>
    </source>
</reference>
<protein>
    <submittedName>
        <fullName evidence="1">Uncharacterized protein</fullName>
    </submittedName>
</protein>
<evidence type="ECO:0000313" key="1">
    <source>
        <dbReference type="EMBL" id="MCK1794095.1"/>
    </source>
</evidence>
<comment type="caution">
    <text evidence="1">The sequence shown here is derived from an EMBL/GenBank/DDBJ whole genome shotgun (WGS) entry which is preliminary data.</text>
</comment>
<sequence length="263" mass="29723">MGIYRVEEFLARAKAFIAVGDENSLRHACLELRFCLESIVYRKLADVGDQLPLAVYKTWQPPKALKLLLSFEPRADQDVSISVCLNTADGKPIGEWLDLGDYRMFSVSWLNKNYSKLGRFLHMTTLPEYEAPPELTASMIEEIVNEIERVASADLVMSMNSVTAVPCTVCQSDMYASHAQIEAEAAIECYQEKCKARHHIRKDGDGFTVDRTGLFSVPCRKCEQRLPLESIKHDEVKECVACGHKHMFRWSYASLPDAPVKAE</sequence>
<accession>A0ABT0F7Y7</accession>
<dbReference type="RefSeq" id="WP_247294372.1">
    <property type="nucleotide sequence ID" value="NZ_JAKNRW010000051.1"/>
</dbReference>
<name>A0ABT0F7Y7_9PSED</name>
<dbReference type="EMBL" id="JAKNRW010000051">
    <property type="protein sequence ID" value="MCK1794095.1"/>
    <property type="molecule type" value="Genomic_DNA"/>
</dbReference>
<keyword evidence="2" id="KW-1185">Reference proteome</keyword>